<organism evidence="5 6">
    <name type="scientific">Endozoicomonas gorgoniicola</name>
    <dbReference type="NCBI Taxonomy" id="1234144"/>
    <lineage>
        <taxon>Bacteria</taxon>
        <taxon>Pseudomonadati</taxon>
        <taxon>Pseudomonadota</taxon>
        <taxon>Gammaproteobacteria</taxon>
        <taxon>Oceanospirillales</taxon>
        <taxon>Endozoicomonadaceae</taxon>
        <taxon>Endozoicomonas</taxon>
    </lineage>
</organism>
<name>A0ABT3MPF0_9GAMM</name>
<dbReference type="RefSeq" id="WP_262566311.1">
    <property type="nucleotide sequence ID" value="NZ_JAPFCC010000001.1"/>
</dbReference>
<reference evidence="5 6" key="1">
    <citation type="submission" date="2022-10" db="EMBL/GenBank/DDBJ databases">
        <title>High-quality genome sequences of two octocoral-associated bacteria, Endozoicomonas euniceicola EF212 and Endozoicomonas gorgoniicola PS125.</title>
        <authorList>
            <person name="Chiou Y.-J."/>
            <person name="Chen Y.-H."/>
        </authorList>
    </citation>
    <scope>NUCLEOTIDE SEQUENCE [LARGE SCALE GENOMIC DNA]</scope>
    <source>
        <strain evidence="5 6">PS125</strain>
    </source>
</reference>
<evidence type="ECO:0000259" key="4">
    <source>
        <dbReference type="Pfam" id="PF01923"/>
    </source>
</evidence>
<evidence type="ECO:0000313" key="5">
    <source>
        <dbReference type="EMBL" id="MCW7551246.1"/>
    </source>
</evidence>
<comment type="caution">
    <text evidence="5">The sequence shown here is derived from an EMBL/GenBank/DDBJ whole genome shotgun (WGS) entry which is preliminary data.</text>
</comment>
<evidence type="ECO:0000313" key="6">
    <source>
        <dbReference type="Proteomes" id="UP001209854"/>
    </source>
</evidence>
<dbReference type="Pfam" id="PF01923">
    <property type="entry name" value="Cob_adeno_trans"/>
    <property type="match status" value="1"/>
</dbReference>
<gene>
    <name evidence="5" type="ORF">NX722_01035</name>
</gene>
<dbReference type="SUPFAM" id="SSF89028">
    <property type="entry name" value="Cobalamin adenosyltransferase-like"/>
    <property type="match status" value="1"/>
</dbReference>
<evidence type="ECO:0000256" key="2">
    <source>
        <dbReference type="ARBA" id="ARBA00022741"/>
    </source>
</evidence>
<evidence type="ECO:0000256" key="3">
    <source>
        <dbReference type="ARBA" id="ARBA00022840"/>
    </source>
</evidence>
<sequence>MTEKKQGYRLTRIYTRTGDKGSSRLGDGQVLSKSDARFKAIERYRYKRFAALH</sequence>
<dbReference type="Proteomes" id="UP001209854">
    <property type="component" value="Unassembled WGS sequence"/>
</dbReference>
<feature type="domain" description="Cobalamin adenosyltransferase-like" evidence="4">
    <location>
        <begin position="13"/>
        <end position="41"/>
    </location>
</feature>
<dbReference type="InterPro" id="IPR036451">
    <property type="entry name" value="CblAdoTrfase-like_sf"/>
</dbReference>
<dbReference type="EMBL" id="JAPFCC010000001">
    <property type="protein sequence ID" value="MCW7551246.1"/>
    <property type="molecule type" value="Genomic_DNA"/>
</dbReference>
<keyword evidence="1" id="KW-0808">Transferase</keyword>
<keyword evidence="2" id="KW-0547">Nucleotide-binding</keyword>
<keyword evidence="6" id="KW-1185">Reference proteome</keyword>
<keyword evidence="3" id="KW-0067">ATP-binding</keyword>
<protein>
    <submittedName>
        <fullName evidence="5">ATP:cob(I)alamin adenosyltransferase</fullName>
    </submittedName>
</protein>
<dbReference type="InterPro" id="IPR016030">
    <property type="entry name" value="CblAdoTrfase-like"/>
</dbReference>
<accession>A0ABT3MPF0</accession>
<evidence type="ECO:0000256" key="1">
    <source>
        <dbReference type="ARBA" id="ARBA00022679"/>
    </source>
</evidence>
<proteinExistence type="predicted"/>